<keyword evidence="5" id="KW-1185">Reference proteome</keyword>
<organism evidence="2 4">
    <name type="scientific">Paenibacillus pabuli</name>
    <dbReference type="NCBI Taxonomy" id="1472"/>
    <lineage>
        <taxon>Bacteria</taxon>
        <taxon>Bacillati</taxon>
        <taxon>Bacillota</taxon>
        <taxon>Bacilli</taxon>
        <taxon>Bacillales</taxon>
        <taxon>Paenibacillaceae</taxon>
        <taxon>Paenibacillus</taxon>
    </lineage>
</organism>
<gene>
    <name evidence="3" type="ORF">DET54_105331</name>
    <name evidence="2" type="ORF">DET56_10563</name>
</gene>
<evidence type="ECO:0000313" key="2">
    <source>
        <dbReference type="EMBL" id="PWW40791.1"/>
    </source>
</evidence>
<reference evidence="2 4" key="1">
    <citation type="submission" date="2018-05" db="EMBL/GenBank/DDBJ databases">
        <title>Freshwater and sediment microbial communities from various areas in North America, analyzing microbe dynamics in response to fracking.</title>
        <authorList>
            <person name="Lamendella R."/>
        </authorList>
    </citation>
    <scope>NUCLEOTIDE SEQUENCE [LARGE SCALE GENOMIC DNA]</scope>
    <source>
        <strain evidence="2 4">DB-3</strain>
        <strain evidence="3 5">NG-13</strain>
    </source>
</reference>
<evidence type="ECO:0000313" key="3">
    <source>
        <dbReference type="EMBL" id="RAI97367.1"/>
    </source>
</evidence>
<sequence length="118" mass="13977">MMTNADSIQEQMQMCQKYNADYVPSELHHKIGIAWNVKEKVEPIHGMRIQPEGDTTGWYIWAEKYSDADDFFVPLHVTHIDDWDPKIKKYLGLAPGWRFVIAEDYEDVWFDEQLLNRS</sequence>
<protein>
    <recommendedName>
        <fullName evidence="1">Imm33-like domain-containing protein</fullName>
    </recommendedName>
</protein>
<evidence type="ECO:0000259" key="1">
    <source>
        <dbReference type="Pfam" id="PF24719"/>
    </source>
</evidence>
<evidence type="ECO:0000313" key="5">
    <source>
        <dbReference type="Proteomes" id="UP000248827"/>
    </source>
</evidence>
<comment type="caution">
    <text evidence="2">The sequence shown here is derived from an EMBL/GenBank/DDBJ whole genome shotgun (WGS) entry which is preliminary data.</text>
</comment>
<dbReference type="AlphaFoldDB" id="A0A855XWV1"/>
<accession>A0A855XWV1</accession>
<proteinExistence type="predicted"/>
<dbReference type="Pfam" id="PF24719">
    <property type="entry name" value="Imm33-like"/>
    <property type="match status" value="1"/>
</dbReference>
<dbReference type="EMBL" id="QGTZ01000005">
    <property type="protein sequence ID" value="PWW40791.1"/>
    <property type="molecule type" value="Genomic_DNA"/>
</dbReference>
<dbReference type="RefSeq" id="WP_244192697.1">
    <property type="nucleotide sequence ID" value="NZ_QGTZ01000005.1"/>
</dbReference>
<dbReference type="EMBL" id="QLLI01000005">
    <property type="protein sequence ID" value="RAI97367.1"/>
    <property type="molecule type" value="Genomic_DNA"/>
</dbReference>
<dbReference type="Proteomes" id="UP000248827">
    <property type="component" value="Unassembled WGS sequence"/>
</dbReference>
<name>A0A855XWV1_9BACL</name>
<dbReference type="InterPro" id="IPR056509">
    <property type="entry name" value="Imm33-like"/>
</dbReference>
<evidence type="ECO:0000313" key="4">
    <source>
        <dbReference type="Proteomes" id="UP000247078"/>
    </source>
</evidence>
<dbReference type="Proteomes" id="UP000247078">
    <property type="component" value="Unassembled WGS sequence"/>
</dbReference>
<feature type="domain" description="Imm33-like" evidence="1">
    <location>
        <begin position="10"/>
        <end position="111"/>
    </location>
</feature>